<organism evidence="7 8">
    <name type="scientific">Emiliania huxleyi (strain CCMP1516)</name>
    <dbReference type="NCBI Taxonomy" id="280463"/>
    <lineage>
        <taxon>Eukaryota</taxon>
        <taxon>Haptista</taxon>
        <taxon>Haptophyta</taxon>
        <taxon>Prymnesiophyceae</taxon>
        <taxon>Isochrysidales</taxon>
        <taxon>Noelaerhabdaceae</taxon>
        <taxon>Emiliania</taxon>
    </lineage>
</organism>
<dbReference type="STRING" id="2903.R1DDR2"/>
<feature type="compositionally biased region" description="Basic residues" evidence="5">
    <location>
        <begin position="486"/>
        <end position="498"/>
    </location>
</feature>
<keyword evidence="1" id="KW-0547">Nucleotide-binding</keyword>
<feature type="region of interest" description="Disordered" evidence="5">
    <location>
        <begin position="285"/>
        <end position="315"/>
    </location>
</feature>
<name>A0A0D3KCX3_EMIH1</name>
<dbReference type="EnsemblProtists" id="EOD33608">
    <property type="protein sequence ID" value="EOD33608"/>
    <property type="gene ID" value="EMIHUDRAFT_111742"/>
</dbReference>
<dbReference type="PANTHER" id="PTHR47959:SF1">
    <property type="entry name" value="ATP-DEPENDENT RNA HELICASE DBPA"/>
    <property type="match status" value="1"/>
</dbReference>
<dbReference type="Proteomes" id="UP000013827">
    <property type="component" value="Unassembled WGS sequence"/>
</dbReference>
<feature type="domain" description="Helicase C-terminal" evidence="6">
    <location>
        <begin position="243"/>
        <end position="398"/>
    </location>
</feature>
<dbReference type="RefSeq" id="XP_005786037.1">
    <property type="nucleotide sequence ID" value="XM_005785980.1"/>
</dbReference>
<dbReference type="GO" id="GO:0005524">
    <property type="term" value="F:ATP binding"/>
    <property type="evidence" value="ECO:0007669"/>
    <property type="project" value="UniProtKB-KW"/>
</dbReference>
<dbReference type="KEGG" id="ehx:EMIHUDRAFT_111742"/>
<dbReference type="SUPFAM" id="SSF52540">
    <property type="entry name" value="P-loop containing nucleoside triphosphate hydrolases"/>
    <property type="match status" value="1"/>
</dbReference>
<evidence type="ECO:0000256" key="4">
    <source>
        <dbReference type="ARBA" id="ARBA00022840"/>
    </source>
</evidence>
<protein>
    <recommendedName>
        <fullName evidence="6">Helicase C-terminal domain-containing protein</fullName>
    </recommendedName>
</protein>
<dbReference type="PROSITE" id="PS51194">
    <property type="entry name" value="HELICASE_CTER"/>
    <property type="match status" value="1"/>
</dbReference>
<reference evidence="7" key="2">
    <citation type="submission" date="2024-10" db="UniProtKB">
        <authorList>
            <consortium name="EnsemblProtists"/>
        </authorList>
    </citation>
    <scope>IDENTIFICATION</scope>
</reference>
<evidence type="ECO:0000256" key="2">
    <source>
        <dbReference type="ARBA" id="ARBA00022801"/>
    </source>
</evidence>
<dbReference type="InterPro" id="IPR050079">
    <property type="entry name" value="DEAD_box_RNA_helicase"/>
</dbReference>
<evidence type="ECO:0000259" key="6">
    <source>
        <dbReference type="PROSITE" id="PS51194"/>
    </source>
</evidence>
<dbReference type="eggNOG" id="KOG0346">
    <property type="taxonomic scope" value="Eukaryota"/>
</dbReference>
<evidence type="ECO:0000313" key="8">
    <source>
        <dbReference type="Proteomes" id="UP000013827"/>
    </source>
</evidence>
<keyword evidence="3" id="KW-0347">Helicase</keyword>
<accession>A0A0D3KCX3</accession>
<dbReference type="HOGENOM" id="CLU_513337_0_0_1"/>
<dbReference type="GO" id="GO:0003724">
    <property type="term" value="F:RNA helicase activity"/>
    <property type="evidence" value="ECO:0007669"/>
    <property type="project" value="TreeGrafter"/>
</dbReference>
<dbReference type="Pfam" id="PF00271">
    <property type="entry name" value="Helicase_C"/>
    <property type="match status" value="1"/>
</dbReference>
<dbReference type="AlphaFoldDB" id="A0A0D3KCX3"/>
<dbReference type="Gene3D" id="3.40.50.300">
    <property type="entry name" value="P-loop containing nucleotide triphosphate hydrolases"/>
    <property type="match status" value="1"/>
</dbReference>
<dbReference type="InterPro" id="IPR001650">
    <property type="entry name" value="Helicase_C-like"/>
</dbReference>
<evidence type="ECO:0000256" key="5">
    <source>
        <dbReference type="SAM" id="MobiDB-lite"/>
    </source>
</evidence>
<dbReference type="PaxDb" id="2903-EOD33608"/>
<reference evidence="8" key="1">
    <citation type="journal article" date="2013" name="Nature">
        <title>Pan genome of the phytoplankton Emiliania underpins its global distribution.</title>
        <authorList>
            <person name="Read B.A."/>
            <person name="Kegel J."/>
            <person name="Klute M.J."/>
            <person name="Kuo A."/>
            <person name="Lefebvre S.C."/>
            <person name="Maumus F."/>
            <person name="Mayer C."/>
            <person name="Miller J."/>
            <person name="Monier A."/>
            <person name="Salamov A."/>
            <person name="Young J."/>
            <person name="Aguilar M."/>
            <person name="Claverie J.M."/>
            <person name="Frickenhaus S."/>
            <person name="Gonzalez K."/>
            <person name="Herman E.K."/>
            <person name="Lin Y.C."/>
            <person name="Napier J."/>
            <person name="Ogata H."/>
            <person name="Sarno A.F."/>
            <person name="Shmutz J."/>
            <person name="Schroeder D."/>
            <person name="de Vargas C."/>
            <person name="Verret F."/>
            <person name="von Dassow P."/>
            <person name="Valentin K."/>
            <person name="Van de Peer Y."/>
            <person name="Wheeler G."/>
            <person name="Dacks J.B."/>
            <person name="Delwiche C.F."/>
            <person name="Dyhrman S.T."/>
            <person name="Glockner G."/>
            <person name="John U."/>
            <person name="Richards T."/>
            <person name="Worden A.Z."/>
            <person name="Zhang X."/>
            <person name="Grigoriev I.V."/>
            <person name="Allen A.E."/>
            <person name="Bidle K."/>
            <person name="Borodovsky M."/>
            <person name="Bowler C."/>
            <person name="Brownlee C."/>
            <person name="Cock J.M."/>
            <person name="Elias M."/>
            <person name="Gladyshev V.N."/>
            <person name="Groth M."/>
            <person name="Guda C."/>
            <person name="Hadaegh A."/>
            <person name="Iglesias-Rodriguez M.D."/>
            <person name="Jenkins J."/>
            <person name="Jones B.M."/>
            <person name="Lawson T."/>
            <person name="Leese F."/>
            <person name="Lindquist E."/>
            <person name="Lobanov A."/>
            <person name="Lomsadze A."/>
            <person name="Malik S.B."/>
            <person name="Marsh M.E."/>
            <person name="Mackinder L."/>
            <person name="Mock T."/>
            <person name="Mueller-Roeber B."/>
            <person name="Pagarete A."/>
            <person name="Parker M."/>
            <person name="Probert I."/>
            <person name="Quesneville H."/>
            <person name="Raines C."/>
            <person name="Rensing S.A."/>
            <person name="Riano-Pachon D.M."/>
            <person name="Richier S."/>
            <person name="Rokitta S."/>
            <person name="Shiraiwa Y."/>
            <person name="Soanes D.M."/>
            <person name="van der Giezen M."/>
            <person name="Wahlund T.M."/>
            <person name="Williams B."/>
            <person name="Wilson W."/>
            <person name="Wolfe G."/>
            <person name="Wurch L.L."/>
        </authorList>
    </citation>
    <scope>NUCLEOTIDE SEQUENCE</scope>
</reference>
<dbReference type="GO" id="GO:0005829">
    <property type="term" value="C:cytosol"/>
    <property type="evidence" value="ECO:0007669"/>
    <property type="project" value="TreeGrafter"/>
</dbReference>
<sequence>MPPAPPPGALAAGGVTVDVLGQSGKLTLSNGDNSITVTMDSIYELDASGTQIGKSGPNNCKHSREQFASTDFDVYAPTRTYAYGVPAWQTVFNVTLFDENQCDLTCPSSSPNPQRRRLESRPCGDAGVLQVDVLVFEHDGIITPTDNESWAVVGGTVKFSVSVLNWPFCSGENDQSTDMGKACMGKTGAGLELEIEIKGSSEVNGTLPAGEKRYTLATNAQRGNDITLELSDEVFVDGEEWRAMEQGYALLKLNRIPGRSLIFVNAAHADAVAAGGAVADGEAAAAEGGGEAGGGGKKRKRKGGGGAAAAPPTASDAEFGVSRGVDFRDVTAVINMDLPRGLPTYQHRVGRTARAGQGGTAISMVDDADAADAALLQALRGEYGDALRQFSVDFRKLSAFRYRVDDAMRAVTRAAVREARLKEIKQELLHSKRLSEHFASNPDDLDALRHDKPLATVRRQPHLENVPAYLKPDTEGATAAVAPVASRRRPRDGRKARRPASAFGGGGSKRRKDPLQTFKGGGGRAGKGRRK</sequence>
<keyword evidence="8" id="KW-1185">Reference proteome</keyword>
<dbReference type="GeneID" id="17278879"/>
<dbReference type="SMART" id="SM00490">
    <property type="entry name" value="HELICc"/>
    <property type="match status" value="1"/>
</dbReference>
<proteinExistence type="predicted"/>
<keyword evidence="2" id="KW-0378">Hydrolase</keyword>
<keyword evidence="4" id="KW-0067">ATP-binding</keyword>
<dbReference type="InterPro" id="IPR027417">
    <property type="entry name" value="P-loop_NTPase"/>
</dbReference>
<dbReference type="GO" id="GO:0016787">
    <property type="term" value="F:hydrolase activity"/>
    <property type="evidence" value="ECO:0007669"/>
    <property type="project" value="UniProtKB-KW"/>
</dbReference>
<dbReference type="PANTHER" id="PTHR47959">
    <property type="entry name" value="ATP-DEPENDENT RNA HELICASE RHLE-RELATED"/>
    <property type="match status" value="1"/>
</dbReference>
<evidence type="ECO:0000256" key="1">
    <source>
        <dbReference type="ARBA" id="ARBA00022741"/>
    </source>
</evidence>
<evidence type="ECO:0000256" key="3">
    <source>
        <dbReference type="ARBA" id="ARBA00022806"/>
    </source>
</evidence>
<evidence type="ECO:0000313" key="7">
    <source>
        <dbReference type="EnsemblProtists" id="EOD33608"/>
    </source>
</evidence>
<feature type="region of interest" description="Disordered" evidence="5">
    <location>
        <begin position="455"/>
        <end position="531"/>
    </location>
</feature>